<gene>
    <name evidence="1" type="ORF">EDD30_2197</name>
</gene>
<protein>
    <submittedName>
        <fullName evidence="1">Uncharacterized protein</fullName>
    </submittedName>
</protein>
<sequence length="69" mass="7212">MHPVLLAFAVPAGGVLLFFAIAPLVARRLDGPNAPIVVVDRLASDRLRQALATGWAAATQSARADHAAR</sequence>
<accession>A0A3N1GGN9</accession>
<evidence type="ECO:0000313" key="1">
    <source>
        <dbReference type="EMBL" id="ROP29404.1"/>
    </source>
</evidence>
<dbReference type="Proteomes" id="UP000271683">
    <property type="component" value="Unassembled WGS sequence"/>
</dbReference>
<reference evidence="1 2" key="1">
    <citation type="submission" date="2018-11" db="EMBL/GenBank/DDBJ databases">
        <title>Sequencing the genomes of 1000 actinobacteria strains.</title>
        <authorList>
            <person name="Klenk H.-P."/>
        </authorList>
    </citation>
    <scope>NUCLEOTIDE SEQUENCE [LARGE SCALE GENOMIC DNA]</scope>
    <source>
        <strain evidence="1 2">DSM 43634</strain>
    </source>
</reference>
<dbReference type="EMBL" id="RJKL01000001">
    <property type="protein sequence ID" value="ROP29404.1"/>
    <property type="molecule type" value="Genomic_DNA"/>
</dbReference>
<evidence type="ECO:0000313" key="2">
    <source>
        <dbReference type="Proteomes" id="UP000271683"/>
    </source>
</evidence>
<proteinExistence type="predicted"/>
<dbReference type="AlphaFoldDB" id="A0A3N1GGN9"/>
<organism evidence="1 2">
    <name type="scientific">Couchioplanes caeruleus</name>
    <dbReference type="NCBI Taxonomy" id="56438"/>
    <lineage>
        <taxon>Bacteria</taxon>
        <taxon>Bacillati</taxon>
        <taxon>Actinomycetota</taxon>
        <taxon>Actinomycetes</taxon>
        <taxon>Micromonosporales</taxon>
        <taxon>Micromonosporaceae</taxon>
        <taxon>Couchioplanes</taxon>
    </lineage>
</organism>
<comment type="caution">
    <text evidence="1">The sequence shown here is derived from an EMBL/GenBank/DDBJ whole genome shotgun (WGS) entry which is preliminary data.</text>
</comment>
<name>A0A3N1GGN9_9ACTN</name>